<accession>A0A8S3RW77</accession>
<keyword evidence="1" id="KW-0472">Membrane</keyword>
<evidence type="ECO:0000256" key="1">
    <source>
        <dbReference type="SAM" id="Phobius"/>
    </source>
</evidence>
<reference evidence="3" key="1">
    <citation type="submission" date="2021-03" db="EMBL/GenBank/DDBJ databases">
        <authorList>
            <person name="Bekaert M."/>
        </authorList>
    </citation>
    <scope>NUCLEOTIDE SEQUENCE</scope>
</reference>
<comment type="caution">
    <text evidence="3">The sequence shown here is derived from an EMBL/GenBank/DDBJ whole genome shotgun (WGS) entry which is preliminary data.</text>
</comment>
<dbReference type="AlphaFoldDB" id="A0A8S3RW77"/>
<dbReference type="InterPro" id="IPR013783">
    <property type="entry name" value="Ig-like_fold"/>
</dbReference>
<dbReference type="EMBL" id="CAJPWZ010001230">
    <property type="protein sequence ID" value="CAG2210404.1"/>
    <property type="molecule type" value="Genomic_DNA"/>
</dbReference>
<keyword evidence="1" id="KW-0812">Transmembrane</keyword>
<feature type="signal peptide" evidence="2">
    <location>
        <begin position="1"/>
        <end position="21"/>
    </location>
</feature>
<dbReference type="Proteomes" id="UP000683360">
    <property type="component" value="Unassembled WGS sequence"/>
</dbReference>
<evidence type="ECO:0000313" key="4">
    <source>
        <dbReference type="Proteomes" id="UP000683360"/>
    </source>
</evidence>
<keyword evidence="1" id="KW-1133">Transmembrane helix</keyword>
<evidence type="ECO:0000256" key="2">
    <source>
        <dbReference type="SAM" id="SignalP"/>
    </source>
</evidence>
<feature type="transmembrane region" description="Helical" evidence="1">
    <location>
        <begin position="228"/>
        <end position="251"/>
    </location>
</feature>
<name>A0A8S3RW77_MYTED</name>
<gene>
    <name evidence="3" type="ORF">MEDL_24483</name>
</gene>
<keyword evidence="2" id="KW-0732">Signal</keyword>
<evidence type="ECO:0000313" key="3">
    <source>
        <dbReference type="EMBL" id="CAG2210404.1"/>
    </source>
</evidence>
<organism evidence="3 4">
    <name type="scientific">Mytilus edulis</name>
    <name type="common">Blue mussel</name>
    <dbReference type="NCBI Taxonomy" id="6550"/>
    <lineage>
        <taxon>Eukaryota</taxon>
        <taxon>Metazoa</taxon>
        <taxon>Spiralia</taxon>
        <taxon>Lophotrochozoa</taxon>
        <taxon>Mollusca</taxon>
        <taxon>Bivalvia</taxon>
        <taxon>Autobranchia</taxon>
        <taxon>Pteriomorphia</taxon>
        <taxon>Mytilida</taxon>
        <taxon>Mytiloidea</taxon>
        <taxon>Mytilidae</taxon>
        <taxon>Mytilinae</taxon>
        <taxon>Mytilus</taxon>
    </lineage>
</organism>
<sequence>MWKVIVFVVQVLSLAFSAIGASYHYQAPVSLCAGKEVTTNFVYGESAVKFINLTVINWTVRKTKQDTAEIFVYYNKAAGFKIRSGIGDRFANKVTWVPNTINLKFGDLTANETGFYDVAITIFGAGKEETKDTNATFQLTVKDPCLMAKVIDESACTMLNCSSMENNQVYSWTGKDAEGKTVRSIEVCPKEETNYTCCVDAMKTKCSSFTAQAAKDNGKKDGGSSTGLIVGIVVGVLVVGVVIILAVIIYLRKRNGDGYSAPASN</sequence>
<protein>
    <submittedName>
        <fullName evidence="3">Uncharacterized protein</fullName>
    </submittedName>
</protein>
<dbReference type="OrthoDB" id="6106962at2759"/>
<dbReference type="Gene3D" id="2.60.40.10">
    <property type="entry name" value="Immunoglobulins"/>
    <property type="match status" value="1"/>
</dbReference>
<keyword evidence="4" id="KW-1185">Reference proteome</keyword>
<proteinExistence type="predicted"/>
<feature type="chain" id="PRO_5035899515" evidence="2">
    <location>
        <begin position="22"/>
        <end position="265"/>
    </location>
</feature>